<dbReference type="EMBL" id="CAKLBY020000072">
    <property type="protein sequence ID" value="CAK7924063.1"/>
    <property type="molecule type" value="Genomic_DNA"/>
</dbReference>
<accession>A0AAV1TSK0</accession>
<reference evidence="1" key="1">
    <citation type="submission" date="2024-01" db="EMBL/GenBank/DDBJ databases">
        <authorList>
            <person name="Webb A."/>
        </authorList>
    </citation>
    <scope>NUCLEOTIDE SEQUENCE</scope>
    <source>
        <strain evidence="1">Pm1</strain>
    </source>
</reference>
<dbReference type="AlphaFoldDB" id="A0AAV1TSK0"/>
<protein>
    <submittedName>
        <fullName evidence="1">Uncharacterized protein</fullName>
    </submittedName>
</protein>
<organism evidence="1 3">
    <name type="scientific">Peronospora matthiolae</name>
    <dbReference type="NCBI Taxonomy" id="2874970"/>
    <lineage>
        <taxon>Eukaryota</taxon>
        <taxon>Sar</taxon>
        <taxon>Stramenopiles</taxon>
        <taxon>Oomycota</taxon>
        <taxon>Peronosporomycetes</taxon>
        <taxon>Peronosporales</taxon>
        <taxon>Peronosporaceae</taxon>
        <taxon>Peronospora</taxon>
    </lineage>
</organism>
<proteinExistence type="predicted"/>
<comment type="caution">
    <text evidence="1">The sequence shown here is derived from an EMBL/GenBank/DDBJ whole genome shotgun (WGS) entry which is preliminary data.</text>
</comment>
<evidence type="ECO:0000313" key="2">
    <source>
        <dbReference type="EMBL" id="CAK7924063.1"/>
    </source>
</evidence>
<evidence type="ECO:0000313" key="1">
    <source>
        <dbReference type="EMBL" id="CAK7924058.1"/>
    </source>
</evidence>
<dbReference type="Proteomes" id="UP001162060">
    <property type="component" value="Unassembled WGS sequence"/>
</dbReference>
<dbReference type="EMBL" id="CAKLBY020000072">
    <property type="protein sequence ID" value="CAK7924058.1"/>
    <property type="molecule type" value="Genomic_DNA"/>
</dbReference>
<sequence>MDAKQTAIKINYKGDVHSLHVDLTSFLLKALKALFPET</sequence>
<gene>
    <name evidence="1" type="ORF">PM001_LOCUS9208</name>
    <name evidence="2" type="ORF">PM001_LOCUS9213</name>
</gene>
<name>A0AAV1TSK0_9STRA</name>
<evidence type="ECO:0000313" key="3">
    <source>
        <dbReference type="Proteomes" id="UP001162060"/>
    </source>
</evidence>